<protein>
    <recommendedName>
        <fullName evidence="2">Large ribosomal subunit protein bL21m</fullName>
    </recommendedName>
</protein>
<evidence type="ECO:0000313" key="4">
    <source>
        <dbReference type="Proteomes" id="UP001634394"/>
    </source>
</evidence>
<dbReference type="AlphaFoldDB" id="A0ABD3XCX2"/>
<sequence>MPSKARLIQSFSTPERWDHIRETVCSTATLIFGWLHLIPAALHAGHITCQTVVRPFCVSSCMNKYVRPIDQNKYKHKDGKFKLPTWRINNVDPDTTDLVQVNPQQRTQELTQRVNTALENREDVGRLFAIVQVTGLQRKVTTEDILVISGIFHPNIGDRIRLEKVLMVGGKDFTLVGRPLLSRDLVKVEATVIEKTLSHVKVKFNYIRRKRYRKFKLLQSPNTMLVINSIELNPLPGS</sequence>
<dbReference type="Pfam" id="PF00829">
    <property type="entry name" value="Ribosomal_L21p"/>
    <property type="match status" value="1"/>
</dbReference>
<organism evidence="3 4">
    <name type="scientific">Sinanodonta woodiana</name>
    <name type="common">Chinese pond mussel</name>
    <name type="synonym">Anodonta woodiana</name>
    <dbReference type="NCBI Taxonomy" id="1069815"/>
    <lineage>
        <taxon>Eukaryota</taxon>
        <taxon>Metazoa</taxon>
        <taxon>Spiralia</taxon>
        <taxon>Lophotrochozoa</taxon>
        <taxon>Mollusca</taxon>
        <taxon>Bivalvia</taxon>
        <taxon>Autobranchia</taxon>
        <taxon>Heteroconchia</taxon>
        <taxon>Palaeoheterodonta</taxon>
        <taxon>Unionida</taxon>
        <taxon>Unionoidea</taxon>
        <taxon>Unionidae</taxon>
        <taxon>Unioninae</taxon>
        <taxon>Sinanodonta</taxon>
    </lineage>
</organism>
<proteinExistence type="inferred from homology"/>
<dbReference type="Proteomes" id="UP001634394">
    <property type="component" value="Unassembled WGS sequence"/>
</dbReference>
<gene>
    <name evidence="3" type="ORF">ACJMK2_029704</name>
</gene>
<accession>A0ABD3XCX2</accession>
<dbReference type="PANTHER" id="PTHR21349">
    <property type="entry name" value="50S RIBOSOMAL PROTEIN L21"/>
    <property type="match status" value="1"/>
</dbReference>
<comment type="similarity">
    <text evidence="1">Belongs to the bacterial ribosomal protein bL21 family.</text>
</comment>
<dbReference type="GO" id="GO:0005737">
    <property type="term" value="C:cytoplasm"/>
    <property type="evidence" value="ECO:0007669"/>
    <property type="project" value="UniProtKB-ARBA"/>
</dbReference>
<dbReference type="PANTHER" id="PTHR21349:SF0">
    <property type="entry name" value="LARGE RIBOSOMAL SUBUNIT PROTEIN BL21M"/>
    <property type="match status" value="1"/>
</dbReference>
<keyword evidence="4" id="KW-1185">Reference proteome</keyword>
<comment type="caution">
    <text evidence="3">The sequence shown here is derived from an EMBL/GenBank/DDBJ whole genome shotgun (WGS) entry which is preliminary data.</text>
</comment>
<evidence type="ECO:0000256" key="2">
    <source>
        <dbReference type="ARBA" id="ARBA00044129"/>
    </source>
</evidence>
<name>A0ABD3XCX2_SINWO</name>
<dbReference type="SUPFAM" id="SSF141091">
    <property type="entry name" value="L21p-like"/>
    <property type="match status" value="1"/>
</dbReference>
<dbReference type="EMBL" id="JBJQND010000003">
    <property type="protein sequence ID" value="KAL3883441.1"/>
    <property type="molecule type" value="Genomic_DNA"/>
</dbReference>
<evidence type="ECO:0000313" key="3">
    <source>
        <dbReference type="EMBL" id="KAL3883441.1"/>
    </source>
</evidence>
<evidence type="ECO:0000256" key="1">
    <source>
        <dbReference type="ARBA" id="ARBA00008563"/>
    </source>
</evidence>
<dbReference type="InterPro" id="IPR028909">
    <property type="entry name" value="bL21-like"/>
</dbReference>
<dbReference type="InterPro" id="IPR036164">
    <property type="entry name" value="bL21-like_sf"/>
</dbReference>
<reference evidence="3 4" key="1">
    <citation type="submission" date="2024-11" db="EMBL/GenBank/DDBJ databases">
        <title>Chromosome-level genome assembly of the freshwater bivalve Anodonta woodiana.</title>
        <authorList>
            <person name="Chen X."/>
        </authorList>
    </citation>
    <scope>NUCLEOTIDE SEQUENCE [LARGE SCALE GENOMIC DNA]</scope>
    <source>
        <strain evidence="3">MN2024</strain>
        <tissue evidence="3">Gills</tissue>
    </source>
</reference>